<dbReference type="SUPFAM" id="SSF54928">
    <property type="entry name" value="RNA-binding domain, RBD"/>
    <property type="match status" value="1"/>
</dbReference>
<feature type="compositionally biased region" description="Basic and acidic residues" evidence="3">
    <location>
        <begin position="49"/>
        <end position="73"/>
    </location>
</feature>
<name>A0AAV5QF14_9ASCO</name>
<gene>
    <name evidence="5" type="ORF">DASC09_006460</name>
</gene>
<dbReference type="Pfam" id="PF00076">
    <property type="entry name" value="RRM_1"/>
    <property type="match status" value="1"/>
</dbReference>
<feature type="compositionally biased region" description="Basic and acidic residues" evidence="3">
    <location>
        <begin position="199"/>
        <end position="216"/>
    </location>
</feature>
<feature type="domain" description="RRM" evidence="4">
    <location>
        <begin position="94"/>
        <end position="172"/>
    </location>
</feature>
<dbReference type="GO" id="GO:0019843">
    <property type="term" value="F:rRNA binding"/>
    <property type="evidence" value="ECO:0007669"/>
    <property type="project" value="TreeGrafter"/>
</dbReference>
<dbReference type="AlphaFoldDB" id="A0AAV5QF14"/>
<feature type="region of interest" description="Disordered" evidence="3">
    <location>
        <begin position="1"/>
        <end position="95"/>
    </location>
</feature>
<feature type="region of interest" description="Disordered" evidence="3">
    <location>
        <begin position="199"/>
        <end position="236"/>
    </location>
</feature>
<dbReference type="Gene3D" id="3.30.70.330">
    <property type="match status" value="1"/>
</dbReference>
<evidence type="ECO:0000256" key="2">
    <source>
        <dbReference type="PROSITE-ProRule" id="PRU00176"/>
    </source>
</evidence>
<dbReference type="PANTHER" id="PTHR23236:SF51">
    <property type="entry name" value="NUCLEOLAR PROTEIN 6"/>
    <property type="match status" value="1"/>
</dbReference>
<dbReference type="PANTHER" id="PTHR23236">
    <property type="entry name" value="EUKARYOTIC TRANSLATION INITIATION FACTOR 4B/4H"/>
    <property type="match status" value="1"/>
</dbReference>
<feature type="compositionally biased region" description="Low complexity" evidence="3">
    <location>
        <begin position="32"/>
        <end position="47"/>
    </location>
</feature>
<dbReference type="EMBL" id="BTFZ01000001">
    <property type="protein sequence ID" value="GMM33321.1"/>
    <property type="molecule type" value="Genomic_DNA"/>
</dbReference>
<dbReference type="Proteomes" id="UP001360560">
    <property type="component" value="Unassembled WGS sequence"/>
</dbReference>
<dbReference type="GO" id="GO:0042274">
    <property type="term" value="P:ribosomal small subunit biogenesis"/>
    <property type="evidence" value="ECO:0007669"/>
    <property type="project" value="TreeGrafter"/>
</dbReference>
<feature type="compositionally biased region" description="Basic residues" evidence="3">
    <location>
        <begin position="9"/>
        <end position="24"/>
    </location>
</feature>
<dbReference type="InterPro" id="IPR012677">
    <property type="entry name" value="Nucleotide-bd_a/b_plait_sf"/>
</dbReference>
<feature type="compositionally biased region" description="Basic residues" evidence="3">
    <location>
        <begin position="74"/>
        <end position="87"/>
    </location>
</feature>
<dbReference type="PROSITE" id="PS50102">
    <property type="entry name" value="RRM"/>
    <property type="match status" value="1"/>
</dbReference>
<dbReference type="InterPro" id="IPR000504">
    <property type="entry name" value="RRM_dom"/>
</dbReference>
<dbReference type="SMART" id="SM00360">
    <property type="entry name" value="RRM"/>
    <property type="match status" value="1"/>
</dbReference>
<organism evidence="5 6">
    <name type="scientific">Saccharomycopsis crataegensis</name>
    <dbReference type="NCBI Taxonomy" id="43959"/>
    <lineage>
        <taxon>Eukaryota</taxon>
        <taxon>Fungi</taxon>
        <taxon>Dikarya</taxon>
        <taxon>Ascomycota</taxon>
        <taxon>Saccharomycotina</taxon>
        <taxon>Saccharomycetes</taxon>
        <taxon>Saccharomycopsidaceae</taxon>
        <taxon>Saccharomycopsis</taxon>
    </lineage>
</organism>
<accession>A0AAV5QF14</accession>
<sequence length="236" mass="26430">MAEESAQKLTKKQRKALEFRKKKSQNPDDAADAAAPAPAPTADADAPSTDDKSEGKSKDTTSHEKPEITDEQPKKKRKTRRGKKGKGSSKEPRSILFVGNLPYNVTESDLRTLFKNSKPDVVRIRQDKGIAFVEFKIVDDGSSTLRSRMDIALTKHHSIFQNRRINVELTAGGGGNSKNRLEKIKEKNEKLMEERKVKIEEQNKKLREKRKAEKAVADAAPSSGIHPSRLAMMKKK</sequence>
<reference evidence="5 6" key="1">
    <citation type="journal article" date="2023" name="Elife">
        <title>Identification of key yeast species and microbe-microbe interactions impacting larval growth of Drosophila in the wild.</title>
        <authorList>
            <person name="Mure A."/>
            <person name="Sugiura Y."/>
            <person name="Maeda R."/>
            <person name="Honda K."/>
            <person name="Sakurai N."/>
            <person name="Takahashi Y."/>
            <person name="Watada M."/>
            <person name="Katoh T."/>
            <person name="Gotoh A."/>
            <person name="Gotoh Y."/>
            <person name="Taniguchi I."/>
            <person name="Nakamura K."/>
            <person name="Hayashi T."/>
            <person name="Katayama T."/>
            <person name="Uemura T."/>
            <person name="Hattori Y."/>
        </authorList>
    </citation>
    <scope>NUCLEOTIDE SEQUENCE [LARGE SCALE GENOMIC DNA]</scope>
    <source>
        <strain evidence="5 6">SC-9</strain>
    </source>
</reference>
<dbReference type="GO" id="GO:0005730">
    <property type="term" value="C:nucleolus"/>
    <property type="evidence" value="ECO:0007669"/>
    <property type="project" value="TreeGrafter"/>
</dbReference>
<proteinExistence type="predicted"/>
<keyword evidence="6" id="KW-1185">Reference proteome</keyword>
<dbReference type="RefSeq" id="XP_064850321.1">
    <property type="nucleotide sequence ID" value="XM_064994249.1"/>
</dbReference>
<evidence type="ECO:0000313" key="6">
    <source>
        <dbReference type="Proteomes" id="UP001360560"/>
    </source>
</evidence>
<evidence type="ECO:0000256" key="1">
    <source>
        <dbReference type="ARBA" id="ARBA00022884"/>
    </source>
</evidence>
<evidence type="ECO:0000259" key="4">
    <source>
        <dbReference type="PROSITE" id="PS50102"/>
    </source>
</evidence>
<protein>
    <submittedName>
        <fullName evidence="5">Nop6 protein</fullName>
    </submittedName>
</protein>
<dbReference type="GeneID" id="90071300"/>
<comment type="caution">
    <text evidence="5">The sequence shown here is derived from an EMBL/GenBank/DDBJ whole genome shotgun (WGS) entry which is preliminary data.</text>
</comment>
<keyword evidence="1 2" id="KW-0694">RNA-binding</keyword>
<evidence type="ECO:0000256" key="3">
    <source>
        <dbReference type="SAM" id="MobiDB-lite"/>
    </source>
</evidence>
<evidence type="ECO:0000313" key="5">
    <source>
        <dbReference type="EMBL" id="GMM33321.1"/>
    </source>
</evidence>
<dbReference type="InterPro" id="IPR035979">
    <property type="entry name" value="RBD_domain_sf"/>
</dbReference>